<dbReference type="PANTHER" id="PTHR24155">
    <property type="entry name" value="OSTEOCLAST-STIMULATING FACTOR 1"/>
    <property type="match status" value="1"/>
</dbReference>
<dbReference type="Pfam" id="PF00536">
    <property type="entry name" value="SAM_1"/>
    <property type="match status" value="2"/>
</dbReference>
<organism evidence="3">
    <name type="scientific">Lepeophtheirus salmonis</name>
    <name type="common">Salmon louse</name>
    <name type="synonym">Caligus salmonis</name>
    <dbReference type="NCBI Taxonomy" id="72036"/>
    <lineage>
        <taxon>Eukaryota</taxon>
        <taxon>Metazoa</taxon>
        <taxon>Ecdysozoa</taxon>
        <taxon>Arthropoda</taxon>
        <taxon>Crustacea</taxon>
        <taxon>Multicrustacea</taxon>
        <taxon>Hexanauplia</taxon>
        <taxon>Copepoda</taxon>
        <taxon>Siphonostomatoida</taxon>
        <taxon>Caligidae</taxon>
        <taxon>Lepeophtheirus</taxon>
    </lineage>
</organism>
<feature type="compositionally biased region" description="Low complexity" evidence="1">
    <location>
        <begin position="237"/>
        <end position="247"/>
    </location>
</feature>
<dbReference type="GO" id="GO:0019903">
    <property type="term" value="F:protein phosphatase binding"/>
    <property type="evidence" value="ECO:0007669"/>
    <property type="project" value="TreeGrafter"/>
</dbReference>
<dbReference type="GO" id="GO:0005925">
    <property type="term" value="C:focal adhesion"/>
    <property type="evidence" value="ECO:0007669"/>
    <property type="project" value="TreeGrafter"/>
</dbReference>
<dbReference type="SMART" id="SM00454">
    <property type="entry name" value="SAM"/>
    <property type="match status" value="2"/>
</dbReference>
<feature type="region of interest" description="Disordered" evidence="1">
    <location>
        <begin position="659"/>
        <end position="683"/>
    </location>
</feature>
<feature type="region of interest" description="Disordered" evidence="1">
    <location>
        <begin position="14"/>
        <end position="59"/>
    </location>
</feature>
<sequence>MQLLLNSATLPRKWASSFKKKSSSNSSKPPPGPSTRKSLVRSSSFSHPRHRPPADEGEVFKIPIAPVPTNIRLKNSSDSLSTFQNSPWKSKSFSDLKSQRDTVKMRVGRRPPSIAPPPPPVRNSSCSLPSRSISYDSLVQPPPPPPSTASILNKNLRSTSWRNIFAASSNSNFGGMNRNHRLSQGPKKVNPPSVPQVKYPRSSCSSFGSDQNCPEEAEIDAFAPNRRLSEERIVPRPQQQPSSSSSSTYNTLRKTPKERFQLTNRSIQEADEILKMDDQGIDMTLSPGRDSPGHDSNASSVTLGSASSGGCRNSTTSLDSGRASNSATESIRSGNTHVLHHPQIHHHQSTNLGPQSSQRLSYQSSVGSSSNSSFRQSYHSSSSSSSVGSSSIADHDGIYSLNVHDMISRGHPDHEILNSWLTDLHFEEYYDLFVSAGYDMPTISRMTPEDLTAIGIKKPNHRKRLKMEIAKLNIGDGLPEYIPDSLEEWLHCIRLSEYGPHLRAQGYNTVNDASQITIEDLEDVGLFRLGHQKRFLLAVKRNKDLKAGRRFTTPHPSLNTGVTTVQHHHPPYDNNNSSLYRNEKCQFTSFQQPKYHPDIIRIEPTPVQVTPSTLPPDMPRPMAPLQMFTHHRANTFVPRSYDDTDIMRKAEESVLIHNHHHQPMRNSSSNGGDGTLPRPKGYVKPRPIAKVVAKTRENPCIERVEDDLTKDLKICSSSLGRTARSCSDGFRASLRQFHGPSLDSSSTSPPPPAPECDGIIPFANENAGTIRMRSGSTHIHDVSNYDWNPQSSKEHHDSPLEDDPKSSQLIQQQRQAQQPQQQTNHSAQLKSTLIQRQGRTAGDVLNDIGSMLADLTDELDAMLHMDQSENSKNPSATSSS</sequence>
<protein>
    <recommendedName>
        <fullName evidence="2">SAM domain-containing protein</fullName>
    </recommendedName>
</protein>
<feature type="region of interest" description="Disordered" evidence="1">
    <location>
        <begin position="168"/>
        <end position="264"/>
    </location>
</feature>
<dbReference type="InterPro" id="IPR001660">
    <property type="entry name" value="SAM"/>
</dbReference>
<feature type="compositionally biased region" description="Polar residues" evidence="1">
    <location>
        <begin position="126"/>
        <end position="137"/>
    </location>
</feature>
<dbReference type="EMBL" id="HACA01019636">
    <property type="protein sequence ID" value="CDW36997.1"/>
    <property type="molecule type" value="Transcribed_RNA"/>
</dbReference>
<evidence type="ECO:0000259" key="2">
    <source>
        <dbReference type="PROSITE" id="PS50105"/>
    </source>
</evidence>
<feature type="compositionally biased region" description="Basic and acidic residues" evidence="1">
    <location>
        <begin position="792"/>
        <end position="805"/>
    </location>
</feature>
<proteinExistence type="predicted"/>
<dbReference type="AlphaFoldDB" id="A0A0K2UGC1"/>
<dbReference type="PANTHER" id="PTHR24155:SF11">
    <property type="entry name" value="CASKIN, ISOFORM B"/>
    <property type="match status" value="1"/>
</dbReference>
<dbReference type="SUPFAM" id="SSF47769">
    <property type="entry name" value="SAM/Pointed domain"/>
    <property type="match status" value="2"/>
</dbReference>
<reference evidence="3" key="1">
    <citation type="submission" date="2014-05" db="EMBL/GenBank/DDBJ databases">
        <authorList>
            <person name="Chronopoulou M."/>
        </authorList>
    </citation>
    <scope>NUCLEOTIDE SEQUENCE</scope>
    <source>
        <tissue evidence="3">Whole organism</tissue>
    </source>
</reference>
<feature type="compositionally biased region" description="Polar residues" evidence="1">
    <location>
        <begin position="202"/>
        <end position="212"/>
    </location>
</feature>
<feature type="region of interest" description="Disordered" evidence="1">
    <location>
        <begin position="549"/>
        <end position="568"/>
    </location>
</feature>
<dbReference type="FunFam" id="1.10.150.50:FF:000028">
    <property type="entry name" value="caskin-2 isoform X2"/>
    <property type="match status" value="1"/>
</dbReference>
<dbReference type="Gene3D" id="1.10.150.50">
    <property type="entry name" value="Transcription Factor, Ets-1"/>
    <property type="match status" value="2"/>
</dbReference>
<accession>A0A0K2UGC1</accession>
<feature type="compositionally biased region" description="Polar residues" evidence="1">
    <location>
        <begin position="554"/>
        <end position="565"/>
    </location>
</feature>
<feature type="region of interest" description="Disordered" evidence="1">
    <location>
        <begin position="74"/>
        <end position="152"/>
    </location>
</feature>
<feature type="compositionally biased region" description="Polar residues" evidence="1">
    <location>
        <begin position="294"/>
        <end position="330"/>
    </location>
</feature>
<dbReference type="OrthoDB" id="5314041at2759"/>
<evidence type="ECO:0000313" key="3">
    <source>
        <dbReference type="EMBL" id="CDW36997.1"/>
    </source>
</evidence>
<dbReference type="CDD" id="cd09497">
    <property type="entry name" value="SAM_caskin1_2_repeat1"/>
    <property type="match status" value="1"/>
</dbReference>
<feature type="region of interest" description="Disordered" evidence="1">
    <location>
        <begin position="342"/>
        <end position="391"/>
    </location>
</feature>
<dbReference type="GO" id="GO:0007409">
    <property type="term" value="P:axonogenesis"/>
    <property type="evidence" value="ECO:0007669"/>
    <property type="project" value="TreeGrafter"/>
</dbReference>
<dbReference type="GO" id="GO:0030424">
    <property type="term" value="C:axon"/>
    <property type="evidence" value="ECO:0007669"/>
    <property type="project" value="TreeGrafter"/>
</dbReference>
<feature type="domain" description="SAM" evidence="2">
    <location>
        <begin position="412"/>
        <end position="475"/>
    </location>
</feature>
<feature type="region of interest" description="Disordered" evidence="1">
    <location>
        <begin position="781"/>
        <end position="830"/>
    </location>
</feature>
<feature type="domain" description="SAM" evidence="2">
    <location>
        <begin position="481"/>
        <end position="545"/>
    </location>
</feature>
<feature type="compositionally biased region" description="Low complexity" evidence="1">
    <location>
        <begin position="808"/>
        <end position="822"/>
    </location>
</feature>
<feature type="compositionally biased region" description="Basic and acidic residues" evidence="1">
    <location>
        <begin position="92"/>
        <end position="104"/>
    </location>
</feature>
<feature type="compositionally biased region" description="Polar residues" evidence="1">
    <location>
        <begin position="74"/>
        <end position="91"/>
    </location>
</feature>
<evidence type="ECO:0000256" key="1">
    <source>
        <dbReference type="SAM" id="MobiDB-lite"/>
    </source>
</evidence>
<dbReference type="GO" id="GO:0035591">
    <property type="term" value="F:signaling adaptor activity"/>
    <property type="evidence" value="ECO:0007669"/>
    <property type="project" value="TreeGrafter"/>
</dbReference>
<feature type="region of interest" description="Disordered" evidence="1">
    <location>
        <begin position="281"/>
        <end position="330"/>
    </location>
</feature>
<dbReference type="GO" id="GO:0007185">
    <property type="term" value="P:cell surface receptor protein tyrosine phosphatase signaling pathway"/>
    <property type="evidence" value="ECO:0007669"/>
    <property type="project" value="TreeGrafter"/>
</dbReference>
<dbReference type="InterPro" id="IPR035497">
    <property type="entry name" value="Caskin1/2_SAM_1"/>
</dbReference>
<feature type="region of interest" description="Disordered" evidence="1">
    <location>
        <begin position="737"/>
        <end position="757"/>
    </location>
</feature>
<feature type="compositionally biased region" description="Low complexity" evidence="1">
    <location>
        <begin position="355"/>
        <end position="391"/>
    </location>
</feature>
<name>A0A0K2UGC1_LEPSM</name>
<dbReference type="InterPro" id="IPR013761">
    <property type="entry name" value="SAM/pointed_sf"/>
</dbReference>
<dbReference type="PROSITE" id="PS50105">
    <property type="entry name" value="SAM_DOMAIN"/>
    <property type="match status" value="2"/>
</dbReference>